<dbReference type="Gene3D" id="3.40.630.30">
    <property type="match status" value="1"/>
</dbReference>
<dbReference type="InterPro" id="IPR050644">
    <property type="entry name" value="PG_Glycine_Bridge_Synth"/>
</dbReference>
<protein>
    <submittedName>
        <fullName evidence="2">GNAT family N-acetyltransferase</fullName>
    </submittedName>
</protein>
<dbReference type="RefSeq" id="WP_209358391.1">
    <property type="nucleotide sequence ID" value="NZ_JAGISH010000001.1"/>
</dbReference>
<proteinExistence type="predicted"/>
<dbReference type="SUPFAM" id="SSF55729">
    <property type="entry name" value="Acyl-CoA N-acyltransferases (Nat)"/>
    <property type="match status" value="1"/>
</dbReference>
<comment type="caution">
    <text evidence="2">The sequence shown here is derived from an EMBL/GenBank/DDBJ whole genome shotgun (WGS) entry which is preliminary data.</text>
</comment>
<dbReference type="InterPro" id="IPR038740">
    <property type="entry name" value="BioF2-like_GNAT_dom"/>
</dbReference>
<keyword evidence="3" id="KW-1185">Reference proteome</keyword>
<reference evidence="2" key="1">
    <citation type="submission" date="2021-03" db="EMBL/GenBank/DDBJ databases">
        <title>Sagittula salina sp. nov. strain M10.9X isolated from the marine waste.</title>
        <authorList>
            <person name="Satari L."/>
            <person name="Molina-Menor E."/>
            <person name="Vidal-Verdu A."/>
            <person name="Pascual J."/>
            <person name="Pereto J."/>
            <person name="Porcar M."/>
        </authorList>
    </citation>
    <scope>NUCLEOTIDE SEQUENCE</scope>
    <source>
        <strain evidence="2">M10.9X</strain>
    </source>
</reference>
<dbReference type="Pfam" id="PF13480">
    <property type="entry name" value="Acetyltransf_6"/>
    <property type="match status" value="1"/>
</dbReference>
<name>A0A940MJX4_9RHOB</name>
<dbReference type="PANTHER" id="PTHR36174:SF1">
    <property type="entry name" value="LIPID II:GLYCINE GLYCYLTRANSFERASE"/>
    <property type="match status" value="1"/>
</dbReference>
<feature type="domain" description="BioF2-like acetyltransferase" evidence="1">
    <location>
        <begin position="127"/>
        <end position="252"/>
    </location>
</feature>
<dbReference type="EMBL" id="JAGISH010000001">
    <property type="protein sequence ID" value="MBP0480973.1"/>
    <property type="molecule type" value="Genomic_DNA"/>
</dbReference>
<dbReference type="AlphaFoldDB" id="A0A940MJX4"/>
<evidence type="ECO:0000259" key="1">
    <source>
        <dbReference type="Pfam" id="PF13480"/>
    </source>
</evidence>
<accession>A0A940MJX4</accession>
<evidence type="ECO:0000313" key="2">
    <source>
        <dbReference type="EMBL" id="MBP0480973.1"/>
    </source>
</evidence>
<dbReference type="Proteomes" id="UP000675940">
    <property type="component" value="Unassembled WGS sequence"/>
</dbReference>
<sequence length="297" mass="33308">MTDSLALPLPQSPEFARACAALNLPLRLLKREQRQKETLRWQVQSRRMGFLGRVDLVSRGPVANDPEALEDWVRRWHHWHDGCPLILNADGIPSQVLRDGGFWPLMTPASLGILRLRSAAEMRIGLRQKWRNRLNRAERTGITVRRTDLVPGHWVLAAETEQARAKRYRGLPPSFAVAFGQANPGMAQVYEAMLDERLLAAAVVLRHGRMATWQMGQSTAGGKRLNAMNAVLWEAMRDLASRGHDRLDLGILNAQDAPGLTRFKLGTGAEVHRLGGTWLHLGCLAPVARWLPRRLCA</sequence>
<organism evidence="2 3">
    <name type="scientific">Sagittula salina</name>
    <dbReference type="NCBI Taxonomy" id="2820268"/>
    <lineage>
        <taxon>Bacteria</taxon>
        <taxon>Pseudomonadati</taxon>
        <taxon>Pseudomonadota</taxon>
        <taxon>Alphaproteobacteria</taxon>
        <taxon>Rhodobacterales</taxon>
        <taxon>Roseobacteraceae</taxon>
        <taxon>Sagittula</taxon>
    </lineage>
</organism>
<dbReference type="InterPro" id="IPR016181">
    <property type="entry name" value="Acyl_CoA_acyltransferase"/>
</dbReference>
<gene>
    <name evidence="2" type="ORF">J5474_00505</name>
</gene>
<dbReference type="PANTHER" id="PTHR36174">
    <property type="entry name" value="LIPID II:GLYCINE GLYCYLTRANSFERASE"/>
    <property type="match status" value="1"/>
</dbReference>
<evidence type="ECO:0000313" key="3">
    <source>
        <dbReference type="Proteomes" id="UP000675940"/>
    </source>
</evidence>